<accession>A0A1A9EVN5</accession>
<dbReference type="PROSITE" id="PS01124">
    <property type="entry name" value="HTH_ARAC_FAMILY_2"/>
    <property type="match status" value="1"/>
</dbReference>
<gene>
    <name evidence="5" type="ORF">A8C75_04770</name>
</gene>
<dbReference type="PROSITE" id="PS00041">
    <property type="entry name" value="HTH_ARAC_FAMILY_1"/>
    <property type="match status" value="1"/>
</dbReference>
<name>A0A1A9EVN5_9GAMM</name>
<sequence>MTRTTLSPLLRSALLNNARQLIFCSQDLDETRDRVGAVFKPHRLQALGKTKAIDSRLHHVPIQRVSLNRLRYGADVQIEPECLEQFFLIQMPLQGEGEVQCDGERVDLDHRRGAILNPAQALVMRYSQGCDQLMLRIEREALEQACSRIIGRPLPRPLAFENTLDWQQDASWMNMLLYLVRLQKESPEGLQEPLIAQQLEQLIISTLLCVQPSNYSDALRQNDRRLAPRHVKRVEEHMAEHASEPMAPAQLAELAGVSLRTLYAGFREFRNQSPMEYLRQIRLQNVRHDLLHHSQAKTVTELAMGWGFTHMGRFSRDYRLLYGESPSETKRRTGRL</sequence>
<dbReference type="InterPro" id="IPR018060">
    <property type="entry name" value="HTH_AraC"/>
</dbReference>
<keyword evidence="2" id="KW-0238">DNA-binding</keyword>
<evidence type="ECO:0000259" key="4">
    <source>
        <dbReference type="PROSITE" id="PS01124"/>
    </source>
</evidence>
<feature type="domain" description="HTH araC/xylS-type" evidence="4">
    <location>
        <begin position="232"/>
        <end position="332"/>
    </location>
</feature>
<dbReference type="Gene3D" id="1.10.10.60">
    <property type="entry name" value="Homeodomain-like"/>
    <property type="match status" value="1"/>
</dbReference>
<dbReference type="KEGG" id="mars:A8C75_04770"/>
<evidence type="ECO:0000256" key="2">
    <source>
        <dbReference type="ARBA" id="ARBA00023125"/>
    </source>
</evidence>
<dbReference type="GO" id="GO:0003700">
    <property type="term" value="F:DNA-binding transcription factor activity"/>
    <property type="evidence" value="ECO:0007669"/>
    <property type="project" value="InterPro"/>
</dbReference>
<evidence type="ECO:0000313" key="6">
    <source>
        <dbReference type="Proteomes" id="UP000078070"/>
    </source>
</evidence>
<protein>
    <recommendedName>
        <fullName evidence="4">HTH araC/xylS-type domain-containing protein</fullName>
    </recommendedName>
</protein>
<dbReference type="OrthoDB" id="6003540at2"/>
<dbReference type="InterPro" id="IPR018062">
    <property type="entry name" value="HTH_AraC-typ_CS"/>
</dbReference>
<proteinExistence type="predicted"/>
<evidence type="ECO:0000256" key="3">
    <source>
        <dbReference type="ARBA" id="ARBA00023163"/>
    </source>
</evidence>
<dbReference type="SUPFAM" id="SSF46689">
    <property type="entry name" value="Homeodomain-like"/>
    <property type="match status" value="2"/>
</dbReference>
<keyword evidence="3" id="KW-0804">Transcription</keyword>
<evidence type="ECO:0000256" key="1">
    <source>
        <dbReference type="ARBA" id="ARBA00023015"/>
    </source>
</evidence>
<dbReference type="GO" id="GO:0043565">
    <property type="term" value="F:sequence-specific DNA binding"/>
    <property type="evidence" value="ECO:0007669"/>
    <property type="project" value="InterPro"/>
</dbReference>
<dbReference type="InterPro" id="IPR009057">
    <property type="entry name" value="Homeodomain-like_sf"/>
</dbReference>
<reference evidence="6" key="1">
    <citation type="submission" date="2016-05" db="EMBL/GenBank/DDBJ databases">
        <authorList>
            <person name="Baek K."/>
            <person name="Yang S.-J."/>
        </authorList>
    </citation>
    <scope>NUCLEOTIDE SEQUENCE [LARGE SCALE GENOMIC DNA]</scope>
    <source>
        <strain evidence="6">ST58-10</strain>
    </source>
</reference>
<dbReference type="Pfam" id="PF12833">
    <property type="entry name" value="HTH_18"/>
    <property type="match status" value="1"/>
</dbReference>
<dbReference type="Proteomes" id="UP000078070">
    <property type="component" value="Chromosome"/>
</dbReference>
<keyword evidence="6" id="KW-1185">Reference proteome</keyword>
<organism evidence="5 6">
    <name type="scientific">Marinobacterium aestuarii</name>
    <dbReference type="NCBI Taxonomy" id="1821621"/>
    <lineage>
        <taxon>Bacteria</taxon>
        <taxon>Pseudomonadati</taxon>
        <taxon>Pseudomonadota</taxon>
        <taxon>Gammaproteobacteria</taxon>
        <taxon>Oceanospirillales</taxon>
        <taxon>Oceanospirillaceae</taxon>
        <taxon>Marinobacterium</taxon>
    </lineage>
</organism>
<dbReference type="EMBL" id="CP015839">
    <property type="protein sequence ID" value="ANG61862.1"/>
    <property type="molecule type" value="Genomic_DNA"/>
</dbReference>
<dbReference type="STRING" id="1821621.A8C75_04770"/>
<dbReference type="RefSeq" id="WP_067378863.1">
    <property type="nucleotide sequence ID" value="NZ_CP015839.1"/>
</dbReference>
<dbReference type="AlphaFoldDB" id="A0A1A9EVN5"/>
<dbReference type="SMART" id="SM00342">
    <property type="entry name" value="HTH_ARAC"/>
    <property type="match status" value="1"/>
</dbReference>
<dbReference type="PANTHER" id="PTHR46796:SF12">
    <property type="entry name" value="HTH-TYPE DNA-BINDING TRANSCRIPTIONAL ACTIVATOR EUTR"/>
    <property type="match status" value="1"/>
</dbReference>
<dbReference type="Pfam" id="PF14525">
    <property type="entry name" value="AraC_binding_2"/>
    <property type="match status" value="1"/>
</dbReference>
<dbReference type="InterPro" id="IPR035418">
    <property type="entry name" value="AraC-bd_2"/>
</dbReference>
<keyword evidence="1" id="KW-0805">Transcription regulation</keyword>
<reference evidence="5 6" key="2">
    <citation type="journal article" date="2018" name="Int. J. Syst. Evol. Microbiol.">
        <title>Marinobacterium aestuarii sp. nov., a benzene-degrading marine bacterium isolated from estuary sediment.</title>
        <authorList>
            <person name="Bae S.S."/>
            <person name="Jung J."/>
            <person name="Chung D."/>
            <person name="Baek K."/>
        </authorList>
    </citation>
    <scope>NUCLEOTIDE SEQUENCE [LARGE SCALE GENOMIC DNA]</scope>
    <source>
        <strain evidence="5 6">ST58-10</strain>
    </source>
</reference>
<dbReference type="PANTHER" id="PTHR46796">
    <property type="entry name" value="HTH-TYPE TRANSCRIPTIONAL ACTIVATOR RHAS-RELATED"/>
    <property type="match status" value="1"/>
</dbReference>
<dbReference type="InterPro" id="IPR050204">
    <property type="entry name" value="AraC_XylS_family_regulators"/>
</dbReference>
<evidence type="ECO:0000313" key="5">
    <source>
        <dbReference type="EMBL" id="ANG61862.1"/>
    </source>
</evidence>